<dbReference type="PANTHER" id="PTHR21248">
    <property type="entry name" value="CARDIOLIPIN SYNTHASE"/>
    <property type="match status" value="1"/>
</dbReference>
<organism evidence="2 3">
    <name type="scientific">Cystobacter fuscus (strain ATCC 25194 / DSM 2262 / NBRC 100088 / M29)</name>
    <dbReference type="NCBI Taxonomy" id="1242864"/>
    <lineage>
        <taxon>Bacteria</taxon>
        <taxon>Pseudomonadati</taxon>
        <taxon>Myxococcota</taxon>
        <taxon>Myxococcia</taxon>
        <taxon>Myxococcales</taxon>
        <taxon>Cystobacterineae</taxon>
        <taxon>Archangiaceae</taxon>
        <taxon>Cystobacter</taxon>
    </lineage>
</organism>
<evidence type="ECO:0000313" key="3">
    <source>
        <dbReference type="Proteomes" id="UP000011682"/>
    </source>
</evidence>
<dbReference type="AlphaFoldDB" id="S9P521"/>
<dbReference type="Proteomes" id="UP000011682">
    <property type="component" value="Unassembled WGS sequence"/>
</dbReference>
<protein>
    <submittedName>
        <fullName evidence="2">Cardiolipin synthetase</fullName>
    </submittedName>
</protein>
<dbReference type="EMBL" id="ANAH02000025">
    <property type="protein sequence ID" value="EPX58296.1"/>
    <property type="molecule type" value="Genomic_DNA"/>
</dbReference>
<dbReference type="Gene3D" id="3.30.870.10">
    <property type="entry name" value="Endonuclease Chain A"/>
    <property type="match status" value="2"/>
</dbReference>
<dbReference type="PANTHER" id="PTHR21248:SF22">
    <property type="entry name" value="PHOSPHOLIPASE D"/>
    <property type="match status" value="1"/>
</dbReference>
<dbReference type="eggNOG" id="COG1502">
    <property type="taxonomic scope" value="Bacteria"/>
</dbReference>
<gene>
    <name evidence="2" type="ORF">D187_004052</name>
</gene>
<dbReference type="Pfam" id="PF13091">
    <property type="entry name" value="PLDc_2"/>
    <property type="match status" value="2"/>
</dbReference>
<dbReference type="CDD" id="cd09110">
    <property type="entry name" value="PLDc_CLS_1"/>
    <property type="match status" value="1"/>
</dbReference>
<dbReference type="InterPro" id="IPR001736">
    <property type="entry name" value="PLipase_D/transphosphatidylase"/>
</dbReference>
<dbReference type="SUPFAM" id="SSF56024">
    <property type="entry name" value="Phospholipase D/nuclease"/>
    <property type="match status" value="2"/>
</dbReference>
<evidence type="ECO:0000259" key="1">
    <source>
        <dbReference type="PROSITE" id="PS50035"/>
    </source>
</evidence>
<name>S9P521_CYSF2</name>
<dbReference type="InterPro" id="IPR025202">
    <property type="entry name" value="PLD-like_dom"/>
</dbReference>
<accession>S9P521</accession>
<sequence>MSEAMHGTKKLCLLTLALGLSACVSSNGARISDFSLRGEIPTDPEGFDLALYETLGTRFTTGNQVEWIDNGALFELIEKDVRTAKSSINIVLFIWRSGQPGDSLAEQIAARTKTGVVCRVLLDPFGSTDLEIVKPQLERAGCDVRVFRPLPADETLGRNHRKLVIVDGRVGYTGGFGVHTSWLGDARNEKEWRDVAIRAEGPVVAQMQQAFAENWQEMGGVLLPASDFAAMYAPPKPGGARAAFITSTPNPELTRAERSILLMCKAARKRLWIGQSYFTPTSTLLALLVDQAHAGVDTRVLTPGDKNDQPVITAFQRRSYPDLATAGVRIWEWPISMMHSKVILADDHLVMVGSINFDILSFRLLEEGALIVDDEAFARQAERAFLSDFQKSVEVSLPWTHSREGEKK</sequence>
<keyword evidence="3" id="KW-1185">Reference proteome</keyword>
<dbReference type="GO" id="GO:0032049">
    <property type="term" value="P:cardiolipin biosynthetic process"/>
    <property type="evidence" value="ECO:0007669"/>
    <property type="project" value="UniProtKB-ARBA"/>
</dbReference>
<dbReference type="SMART" id="SM00155">
    <property type="entry name" value="PLDc"/>
    <property type="match status" value="2"/>
</dbReference>
<evidence type="ECO:0000313" key="2">
    <source>
        <dbReference type="EMBL" id="EPX58296.1"/>
    </source>
</evidence>
<feature type="domain" description="PLD phosphodiesterase" evidence="1">
    <location>
        <begin position="155"/>
        <end position="182"/>
    </location>
</feature>
<feature type="domain" description="PLD phosphodiesterase" evidence="1">
    <location>
        <begin position="334"/>
        <end position="361"/>
    </location>
</feature>
<comment type="caution">
    <text evidence="2">The sequence shown here is derived from an EMBL/GenBank/DDBJ whole genome shotgun (WGS) entry which is preliminary data.</text>
</comment>
<dbReference type="PROSITE" id="PS50035">
    <property type="entry name" value="PLD"/>
    <property type="match status" value="2"/>
</dbReference>
<dbReference type="GO" id="GO:0016020">
    <property type="term" value="C:membrane"/>
    <property type="evidence" value="ECO:0007669"/>
    <property type="project" value="TreeGrafter"/>
</dbReference>
<dbReference type="GO" id="GO:0008808">
    <property type="term" value="F:cardiolipin synthase activity"/>
    <property type="evidence" value="ECO:0007669"/>
    <property type="project" value="TreeGrafter"/>
</dbReference>
<reference evidence="2" key="1">
    <citation type="submission" date="2013-05" db="EMBL/GenBank/DDBJ databases">
        <title>Genome assembly of Cystobacter fuscus DSM 2262.</title>
        <authorList>
            <person name="Sharma G."/>
            <person name="Khatri I."/>
            <person name="Kaur C."/>
            <person name="Mayilraj S."/>
            <person name="Subramanian S."/>
        </authorList>
    </citation>
    <scope>NUCLEOTIDE SEQUENCE [LARGE SCALE GENOMIC DNA]</scope>
    <source>
        <strain evidence="2">DSM 2262</strain>
    </source>
</reference>
<proteinExistence type="predicted"/>